<accession>A0A397H5L9</accession>
<proteinExistence type="predicted"/>
<dbReference type="EMBL" id="PQFF01000365">
    <property type="protein sequence ID" value="RHZ55710.1"/>
    <property type="molecule type" value="Genomic_DNA"/>
</dbReference>
<reference evidence="1 2" key="1">
    <citation type="submission" date="2018-08" db="EMBL/GenBank/DDBJ databases">
        <title>Genome and evolution of the arbuscular mycorrhizal fungus Diversispora epigaea (formerly Glomus versiforme) and its bacterial endosymbionts.</title>
        <authorList>
            <person name="Sun X."/>
            <person name="Fei Z."/>
            <person name="Harrison M."/>
        </authorList>
    </citation>
    <scope>NUCLEOTIDE SEQUENCE [LARGE SCALE GENOMIC DNA]</scope>
    <source>
        <strain evidence="1 2">IT104</strain>
    </source>
</reference>
<name>A0A397H5L9_9GLOM</name>
<evidence type="ECO:0000313" key="2">
    <source>
        <dbReference type="Proteomes" id="UP000266861"/>
    </source>
</evidence>
<organism evidence="1 2">
    <name type="scientific">Diversispora epigaea</name>
    <dbReference type="NCBI Taxonomy" id="1348612"/>
    <lineage>
        <taxon>Eukaryota</taxon>
        <taxon>Fungi</taxon>
        <taxon>Fungi incertae sedis</taxon>
        <taxon>Mucoromycota</taxon>
        <taxon>Glomeromycotina</taxon>
        <taxon>Glomeromycetes</taxon>
        <taxon>Diversisporales</taxon>
        <taxon>Diversisporaceae</taxon>
        <taxon>Diversispora</taxon>
    </lineage>
</organism>
<gene>
    <name evidence="1" type="ORF">Glove_411g4</name>
</gene>
<protein>
    <submittedName>
        <fullName evidence="1">Uncharacterized protein</fullName>
    </submittedName>
</protein>
<sequence length="147" mass="16615">MEDYAFSTFPNINPSFGWDHNRCYMSAGRGDYRKHQSHRNPSNGIWTESNTVCSEKPPAWIFELTPIKKPTPHSPYASIMISSSILATVDKDGVFYKSFEFNIQSGRGTLRSTSMILLKNWLWLITSKSIRVISIGPGRIPTTTPLS</sequence>
<dbReference type="AlphaFoldDB" id="A0A397H5L9"/>
<evidence type="ECO:0000313" key="1">
    <source>
        <dbReference type="EMBL" id="RHZ55710.1"/>
    </source>
</evidence>
<dbReference type="Proteomes" id="UP000266861">
    <property type="component" value="Unassembled WGS sequence"/>
</dbReference>
<keyword evidence="2" id="KW-1185">Reference proteome</keyword>
<comment type="caution">
    <text evidence="1">The sequence shown here is derived from an EMBL/GenBank/DDBJ whole genome shotgun (WGS) entry which is preliminary data.</text>
</comment>